<sequence>MDEDLITEPTDRRALPFAEQLVLWALRLSVVGLKTGAPTDHPVLLAFRKVGAEEAAERISLLTRIVGFGAERRVQIGVPCAFTVTEDERRILDLVAIGQSGRGVSGTLVLRGMLSSAACRAAAGLCAELGEMLATAGVMLQRPAPPPRPLRVPANLPSFGLVRAAMP</sequence>
<protein>
    <submittedName>
        <fullName evidence="1">Uncharacterized protein</fullName>
    </submittedName>
</protein>
<proteinExistence type="predicted"/>
<keyword evidence="2" id="KW-1185">Reference proteome</keyword>
<comment type="caution">
    <text evidence="1">The sequence shown here is derived from an EMBL/GenBank/DDBJ whole genome shotgun (WGS) entry which is preliminary data.</text>
</comment>
<gene>
    <name evidence="1" type="ORF">E9232_005232</name>
</gene>
<name>A0ABU1JWN1_9PROT</name>
<organism evidence="1 2">
    <name type="scientific">Inquilinus ginsengisoli</name>
    <dbReference type="NCBI Taxonomy" id="363840"/>
    <lineage>
        <taxon>Bacteria</taxon>
        <taxon>Pseudomonadati</taxon>
        <taxon>Pseudomonadota</taxon>
        <taxon>Alphaproteobacteria</taxon>
        <taxon>Rhodospirillales</taxon>
        <taxon>Rhodospirillaceae</taxon>
        <taxon>Inquilinus</taxon>
    </lineage>
</organism>
<reference evidence="1 2" key="1">
    <citation type="submission" date="2023-07" db="EMBL/GenBank/DDBJ databases">
        <title>Sorghum-associated microbial communities from plants grown in Nebraska, USA.</title>
        <authorList>
            <person name="Schachtman D."/>
        </authorList>
    </citation>
    <scope>NUCLEOTIDE SEQUENCE [LARGE SCALE GENOMIC DNA]</scope>
    <source>
        <strain evidence="1 2">584</strain>
    </source>
</reference>
<dbReference type="RefSeq" id="WP_309799002.1">
    <property type="nucleotide sequence ID" value="NZ_JAVDPW010000009.1"/>
</dbReference>
<evidence type="ECO:0000313" key="2">
    <source>
        <dbReference type="Proteomes" id="UP001262410"/>
    </source>
</evidence>
<accession>A0ABU1JWN1</accession>
<evidence type="ECO:0000313" key="1">
    <source>
        <dbReference type="EMBL" id="MDR6292692.1"/>
    </source>
</evidence>
<dbReference type="Proteomes" id="UP001262410">
    <property type="component" value="Unassembled WGS sequence"/>
</dbReference>
<dbReference type="EMBL" id="JAVDPW010000009">
    <property type="protein sequence ID" value="MDR6292692.1"/>
    <property type="molecule type" value="Genomic_DNA"/>
</dbReference>